<dbReference type="InterPro" id="IPR001645">
    <property type="entry name" value="Folylpolyglutamate_synth"/>
</dbReference>
<proteinExistence type="inferred from homology"/>
<dbReference type="GO" id="GO:0004326">
    <property type="term" value="F:tetrahydrofolylpolyglutamate synthase activity"/>
    <property type="evidence" value="ECO:0007669"/>
    <property type="project" value="UniProtKB-EC"/>
</dbReference>
<evidence type="ECO:0000256" key="2">
    <source>
        <dbReference type="ARBA" id="ARBA00002714"/>
    </source>
</evidence>
<keyword evidence="9 22" id="KW-0436">Ligase</keyword>
<dbReference type="InterPro" id="IPR004101">
    <property type="entry name" value="Mur_ligase_C"/>
</dbReference>
<dbReference type="Gene3D" id="3.40.1190.10">
    <property type="entry name" value="Mur-like, catalytic domain"/>
    <property type="match status" value="1"/>
</dbReference>
<evidence type="ECO:0000256" key="11">
    <source>
        <dbReference type="ARBA" id="ARBA00022741"/>
    </source>
</evidence>
<dbReference type="InterPro" id="IPR036615">
    <property type="entry name" value="Mur_ligase_C_dom_sf"/>
</dbReference>
<evidence type="ECO:0000256" key="18">
    <source>
        <dbReference type="ARBA" id="ARBA00047493"/>
    </source>
</evidence>
<evidence type="ECO:0000256" key="16">
    <source>
        <dbReference type="ARBA" id="ARBA00030592"/>
    </source>
</evidence>
<evidence type="ECO:0000256" key="10">
    <source>
        <dbReference type="ARBA" id="ARBA00022723"/>
    </source>
</evidence>
<comment type="cofactor">
    <cofactor evidence="1">
        <name>Mg(2+)</name>
        <dbReference type="ChEBI" id="CHEBI:18420"/>
    </cofactor>
</comment>
<dbReference type="GO" id="GO:0046656">
    <property type="term" value="P:folic acid biosynthetic process"/>
    <property type="evidence" value="ECO:0007669"/>
    <property type="project" value="UniProtKB-KW"/>
</dbReference>
<comment type="catalytic activity">
    <reaction evidence="20">
        <text>(6R)-5,10-methylenetetrahydrofolyl-(gamma-L-Glu)(n) + L-glutamate + ATP = (6R)-5,10-methylenetetrahydrofolyl-(gamma-L-Glu)(n+1) + ADP + phosphate + H(+)</text>
        <dbReference type="Rhea" id="RHEA:51912"/>
        <dbReference type="Rhea" id="RHEA-COMP:13257"/>
        <dbReference type="Rhea" id="RHEA-COMP:13258"/>
        <dbReference type="ChEBI" id="CHEBI:15378"/>
        <dbReference type="ChEBI" id="CHEBI:29985"/>
        <dbReference type="ChEBI" id="CHEBI:30616"/>
        <dbReference type="ChEBI" id="CHEBI:43474"/>
        <dbReference type="ChEBI" id="CHEBI:136572"/>
        <dbReference type="ChEBI" id="CHEBI:456216"/>
        <dbReference type="EC" id="6.3.2.17"/>
    </reaction>
</comment>
<evidence type="ECO:0000256" key="4">
    <source>
        <dbReference type="ARBA" id="ARBA00005150"/>
    </source>
</evidence>
<dbReference type="RefSeq" id="WP_245934901.1">
    <property type="nucleotide sequence ID" value="NZ_QKZK01000001.1"/>
</dbReference>
<feature type="domain" description="Mur ligase central" evidence="24">
    <location>
        <begin position="55"/>
        <end position="274"/>
    </location>
</feature>
<keyword evidence="14" id="KW-0289">Folate biosynthesis</keyword>
<evidence type="ECO:0000259" key="23">
    <source>
        <dbReference type="Pfam" id="PF02875"/>
    </source>
</evidence>
<evidence type="ECO:0000256" key="15">
    <source>
        <dbReference type="ARBA" id="ARBA00030048"/>
    </source>
</evidence>
<dbReference type="EMBL" id="QKZK01000001">
    <property type="protein sequence ID" value="PZX20689.1"/>
    <property type="molecule type" value="Genomic_DNA"/>
</dbReference>
<gene>
    <name evidence="25" type="ORF">LX69_00114</name>
</gene>
<dbReference type="SUPFAM" id="SSF53623">
    <property type="entry name" value="MurD-like peptide ligases, catalytic domain"/>
    <property type="match status" value="1"/>
</dbReference>
<dbReference type="InterPro" id="IPR036565">
    <property type="entry name" value="Mur-like_cat_sf"/>
</dbReference>
<dbReference type="Proteomes" id="UP000249239">
    <property type="component" value="Unassembled WGS sequence"/>
</dbReference>
<evidence type="ECO:0000256" key="3">
    <source>
        <dbReference type="ARBA" id="ARBA00004799"/>
    </source>
</evidence>
<dbReference type="PROSITE" id="PS01012">
    <property type="entry name" value="FOLYLPOLYGLU_SYNT_2"/>
    <property type="match status" value="1"/>
</dbReference>
<dbReference type="EC" id="6.3.2.17" evidence="7"/>
<evidence type="ECO:0000256" key="1">
    <source>
        <dbReference type="ARBA" id="ARBA00001946"/>
    </source>
</evidence>
<dbReference type="SUPFAM" id="SSF53244">
    <property type="entry name" value="MurD-like peptide ligases, peptide-binding domain"/>
    <property type="match status" value="1"/>
</dbReference>
<comment type="pathway">
    <text evidence="4">Cofactor biosynthesis; tetrahydrofolylpolyglutamate biosynthesis.</text>
</comment>
<evidence type="ECO:0000256" key="6">
    <source>
        <dbReference type="ARBA" id="ARBA00013023"/>
    </source>
</evidence>
<feature type="domain" description="Mur ligase C-terminal" evidence="23">
    <location>
        <begin position="308"/>
        <end position="425"/>
    </location>
</feature>
<evidence type="ECO:0000256" key="20">
    <source>
        <dbReference type="ARBA" id="ARBA00049035"/>
    </source>
</evidence>
<dbReference type="NCBIfam" id="TIGR01499">
    <property type="entry name" value="folC"/>
    <property type="match status" value="1"/>
</dbReference>
<dbReference type="GO" id="GO:0005737">
    <property type="term" value="C:cytoplasm"/>
    <property type="evidence" value="ECO:0007669"/>
    <property type="project" value="TreeGrafter"/>
</dbReference>
<comment type="similarity">
    <text evidence="5 22">Belongs to the folylpolyglutamate synthase family.</text>
</comment>
<evidence type="ECO:0000313" key="25">
    <source>
        <dbReference type="EMBL" id="PZX20689.1"/>
    </source>
</evidence>
<evidence type="ECO:0000256" key="7">
    <source>
        <dbReference type="ARBA" id="ARBA00013025"/>
    </source>
</evidence>
<comment type="catalytic activity">
    <reaction evidence="18">
        <text>(6S)-5,6,7,8-tetrahydrofolyl-(gamma-L-Glu)(n) + L-glutamate + ATP = (6S)-5,6,7,8-tetrahydrofolyl-(gamma-L-Glu)(n+1) + ADP + phosphate + H(+)</text>
        <dbReference type="Rhea" id="RHEA:10580"/>
        <dbReference type="Rhea" id="RHEA-COMP:14738"/>
        <dbReference type="Rhea" id="RHEA-COMP:14740"/>
        <dbReference type="ChEBI" id="CHEBI:15378"/>
        <dbReference type="ChEBI" id="CHEBI:29985"/>
        <dbReference type="ChEBI" id="CHEBI:30616"/>
        <dbReference type="ChEBI" id="CHEBI:43474"/>
        <dbReference type="ChEBI" id="CHEBI:141005"/>
        <dbReference type="ChEBI" id="CHEBI:456216"/>
        <dbReference type="EC" id="6.3.2.17"/>
    </reaction>
</comment>
<evidence type="ECO:0000259" key="24">
    <source>
        <dbReference type="Pfam" id="PF08245"/>
    </source>
</evidence>
<dbReference type="PIRSF" id="PIRSF001563">
    <property type="entry name" value="Folylpolyglu_synth"/>
    <property type="match status" value="1"/>
</dbReference>
<evidence type="ECO:0000256" key="13">
    <source>
        <dbReference type="ARBA" id="ARBA00022842"/>
    </source>
</evidence>
<dbReference type="GO" id="GO:0046872">
    <property type="term" value="F:metal ion binding"/>
    <property type="evidence" value="ECO:0007669"/>
    <property type="project" value="UniProtKB-KW"/>
</dbReference>
<dbReference type="FunFam" id="3.40.1190.10:FF:000011">
    <property type="entry name" value="Folylpolyglutamate synthase/dihydrofolate synthase"/>
    <property type="match status" value="1"/>
</dbReference>
<dbReference type="PANTHER" id="PTHR11136:SF0">
    <property type="entry name" value="DIHYDROFOLATE SYNTHETASE-RELATED"/>
    <property type="match status" value="1"/>
</dbReference>
<evidence type="ECO:0000256" key="19">
    <source>
        <dbReference type="ARBA" id="ARBA00047808"/>
    </source>
</evidence>
<sequence length="433" mass="47685">MEKMTNYDTVLSFLYQQLPMFQRIGATAYKADLVNTLALDQRLGHPHKQYKTIHVAGTNGKGSVSNLLASVLMEAGFKTGLYTSPHLRDFRERIRVNNQMIDQASVIDFVNNHLDFIESHSPSFFELTMGMAFDHFAKQQVDVAVIEVGLGGRLDSTNIITPDLCIITNIGKDHMALLGNTLEQIAGEKAGIIKPGIPVVIGEVLPETENVFRNKSRKMNAPLIFAQARYDVALATRSADFRQIMQVDGLQGSGFKDLVTPLMGFYQHKNTATVLTAIDELVQMGYPITKDHIYKGFNNILNNTSFMGRWQILGTNPLVICDTGHNEDGIRQVTAQLKATPYKKLHMVIGMVNDKDISSVINLLPTDAEYYFTKAAIARSLDEKELALLAQKAGLNGNTYPSVTKAIAAAKKNASVNDLIFIGGSTFVVAEAV</sequence>
<evidence type="ECO:0000256" key="22">
    <source>
        <dbReference type="PIRNR" id="PIRNR001563"/>
    </source>
</evidence>
<organism evidence="25 26">
    <name type="scientific">Breznakibacter xylanolyticus</name>
    <dbReference type="NCBI Taxonomy" id="990"/>
    <lineage>
        <taxon>Bacteria</taxon>
        <taxon>Pseudomonadati</taxon>
        <taxon>Bacteroidota</taxon>
        <taxon>Bacteroidia</taxon>
        <taxon>Marinilabiliales</taxon>
        <taxon>Marinilabiliaceae</taxon>
        <taxon>Breznakibacter</taxon>
    </lineage>
</organism>
<keyword evidence="12 22" id="KW-0067">ATP-binding</keyword>
<dbReference type="PROSITE" id="PS01011">
    <property type="entry name" value="FOLYLPOLYGLU_SYNT_1"/>
    <property type="match status" value="1"/>
</dbReference>
<evidence type="ECO:0000256" key="9">
    <source>
        <dbReference type="ARBA" id="ARBA00022598"/>
    </source>
</evidence>
<comment type="caution">
    <text evidence="25">The sequence shown here is derived from an EMBL/GenBank/DDBJ whole genome shotgun (WGS) entry which is preliminary data.</text>
</comment>
<dbReference type="PANTHER" id="PTHR11136">
    <property type="entry name" value="FOLYLPOLYGLUTAMATE SYNTHASE-RELATED"/>
    <property type="match status" value="1"/>
</dbReference>
<evidence type="ECO:0000256" key="17">
    <source>
        <dbReference type="ARBA" id="ARBA00032510"/>
    </source>
</evidence>
<accession>A0A2W7QFH9</accession>
<comment type="catalytic activity">
    <reaction evidence="19">
        <text>10-formyltetrahydrofolyl-(gamma-L-Glu)(n) + L-glutamate + ATP = 10-formyltetrahydrofolyl-(gamma-L-Glu)(n+1) + ADP + phosphate + H(+)</text>
        <dbReference type="Rhea" id="RHEA:51904"/>
        <dbReference type="Rhea" id="RHEA-COMP:13088"/>
        <dbReference type="Rhea" id="RHEA-COMP:14300"/>
        <dbReference type="ChEBI" id="CHEBI:15378"/>
        <dbReference type="ChEBI" id="CHEBI:29985"/>
        <dbReference type="ChEBI" id="CHEBI:30616"/>
        <dbReference type="ChEBI" id="CHEBI:43474"/>
        <dbReference type="ChEBI" id="CHEBI:134413"/>
        <dbReference type="ChEBI" id="CHEBI:456216"/>
        <dbReference type="EC" id="6.3.2.17"/>
    </reaction>
</comment>
<dbReference type="GO" id="GO:0008841">
    <property type="term" value="F:dihydrofolate synthase activity"/>
    <property type="evidence" value="ECO:0007669"/>
    <property type="project" value="UniProtKB-EC"/>
</dbReference>
<dbReference type="GO" id="GO:0005524">
    <property type="term" value="F:ATP binding"/>
    <property type="evidence" value="ECO:0007669"/>
    <property type="project" value="UniProtKB-KW"/>
</dbReference>
<evidence type="ECO:0000313" key="26">
    <source>
        <dbReference type="Proteomes" id="UP000249239"/>
    </source>
</evidence>
<dbReference type="Gene3D" id="3.90.190.20">
    <property type="entry name" value="Mur ligase, C-terminal domain"/>
    <property type="match status" value="1"/>
</dbReference>
<evidence type="ECO:0000256" key="5">
    <source>
        <dbReference type="ARBA" id="ARBA00008276"/>
    </source>
</evidence>
<evidence type="ECO:0000256" key="8">
    <source>
        <dbReference type="ARBA" id="ARBA00019357"/>
    </source>
</evidence>
<comment type="function">
    <text evidence="2">Functions in two distinct reactions of the de novo folate biosynthetic pathway. Catalyzes the addition of a glutamate residue to dihydropteroate (7,8-dihydropteroate or H2Pte) to form dihydrofolate (7,8-dihydrofolate monoglutamate or H2Pte-Glu). Also catalyzes successive additions of L-glutamate to tetrahydrofolate or 10-formyltetrahydrofolate or 5,10-methylenetetrahydrofolate, leading to folylpolyglutamate derivatives.</text>
</comment>
<dbReference type="Pfam" id="PF02875">
    <property type="entry name" value="Mur_ligase_C"/>
    <property type="match status" value="1"/>
</dbReference>
<dbReference type="Pfam" id="PF08245">
    <property type="entry name" value="Mur_ligase_M"/>
    <property type="match status" value="1"/>
</dbReference>
<keyword evidence="13" id="KW-0460">Magnesium</keyword>
<evidence type="ECO:0000256" key="12">
    <source>
        <dbReference type="ARBA" id="ARBA00022840"/>
    </source>
</evidence>
<evidence type="ECO:0000256" key="14">
    <source>
        <dbReference type="ARBA" id="ARBA00022909"/>
    </source>
</evidence>
<dbReference type="InterPro" id="IPR013221">
    <property type="entry name" value="Mur_ligase_cen"/>
</dbReference>
<keyword evidence="26" id="KW-1185">Reference proteome</keyword>
<comment type="pathway">
    <text evidence="3">Cofactor biosynthesis; tetrahydrofolate biosynthesis; 7,8-dihydrofolate from 2-amino-4-hydroxy-6-hydroxymethyl-7,8-dihydropteridine diphosphate and 4-aminobenzoate: step 2/2.</text>
</comment>
<dbReference type="InterPro" id="IPR018109">
    <property type="entry name" value="Folylpolyglutamate_synth_CS"/>
</dbReference>
<comment type="catalytic activity">
    <reaction evidence="21">
        <text>7,8-dihydropteroate + L-glutamate + ATP = 7,8-dihydrofolate + ADP + phosphate + H(+)</text>
        <dbReference type="Rhea" id="RHEA:23584"/>
        <dbReference type="ChEBI" id="CHEBI:15378"/>
        <dbReference type="ChEBI" id="CHEBI:17839"/>
        <dbReference type="ChEBI" id="CHEBI:29985"/>
        <dbReference type="ChEBI" id="CHEBI:30616"/>
        <dbReference type="ChEBI" id="CHEBI:43474"/>
        <dbReference type="ChEBI" id="CHEBI:57451"/>
        <dbReference type="ChEBI" id="CHEBI:456216"/>
        <dbReference type="EC" id="6.3.2.12"/>
    </reaction>
</comment>
<keyword evidence="11 22" id="KW-0547">Nucleotide-binding</keyword>
<evidence type="ECO:0000256" key="21">
    <source>
        <dbReference type="ARBA" id="ARBA00049161"/>
    </source>
</evidence>
<name>A0A2W7QFH9_9BACT</name>
<dbReference type="EC" id="6.3.2.12" evidence="6"/>
<keyword evidence="10" id="KW-0479">Metal-binding</keyword>
<reference evidence="25 26" key="1">
    <citation type="submission" date="2018-06" db="EMBL/GenBank/DDBJ databases">
        <title>Genomic Encyclopedia of Archaeal and Bacterial Type Strains, Phase II (KMG-II): from individual species to whole genera.</title>
        <authorList>
            <person name="Goeker M."/>
        </authorList>
    </citation>
    <scope>NUCLEOTIDE SEQUENCE [LARGE SCALE GENOMIC DNA]</scope>
    <source>
        <strain evidence="25 26">DSM 6779</strain>
    </source>
</reference>
<dbReference type="AlphaFoldDB" id="A0A2W7QFH9"/>
<protein>
    <recommendedName>
        <fullName evidence="8">Dihydrofolate synthase/folylpolyglutamate synthase</fullName>
        <ecNumber evidence="6">6.3.2.12</ecNumber>
        <ecNumber evidence="7">6.3.2.17</ecNumber>
    </recommendedName>
    <alternativeName>
        <fullName evidence="17">Folylpoly-gamma-glutamate synthetase-dihydrofolate synthetase</fullName>
    </alternativeName>
    <alternativeName>
        <fullName evidence="15">Folylpolyglutamate synthetase</fullName>
    </alternativeName>
    <alternativeName>
        <fullName evidence="16">Tetrahydrofolylpolyglutamate synthase</fullName>
    </alternativeName>
</protein>